<gene>
    <name evidence="3" type="ORF">ACFQZI_08040</name>
</gene>
<dbReference type="NCBIfam" id="TIGR04131">
    <property type="entry name" value="Bac_Flav_CTERM"/>
    <property type="match status" value="1"/>
</dbReference>
<evidence type="ECO:0000313" key="3">
    <source>
        <dbReference type="EMBL" id="MFD0764803.1"/>
    </source>
</evidence>
<feature type="signal peptide" evidence="1">
    <location>
        <begin position="1"/>
        <end position="24"/>
    </location>
</feature>
<keyword evidence="4" id="KW-1185">Reference proteome</keyword>
<dbReference type="PROSITE" id="PS50093">
    <property type="entry name" value="PKD"/>
    <property type="match status" value="1"/>
</dbReference>
<dbReference type="Pfam" id="PF13585">
    <property type="entry name" value="CHU_C"/>
    <property type="match status" value="1"/>
</dbReference>
<name>A0ABW2ZF81_9SPHI</name>
<dbReference type="SUPFAM" id="SSF49299">
    <property type="entry name" value="PKD domain"/>
    <property type="match status" value="1"/>
</dbReference>
<organism evidence="3 4">
    <name type="scientific">Mucilaginibacter lutimaris</name>
    <dbReference type="NCBI Taxonomy" id="931629"/>
    <lineage>
        <taxon>Bacteria</taxon>
        <taxon>Pseudomonadati</taxon>
        <taxon>Bacteroidota</taxon>
        <taxon>Sphingobacteriia</taxon>
        <taxon>Sphingobacteriales</taxon>
        <taxon>Sphingobacteriaceae</taxon>
        <taxon>Mucilaginibacter</taxon>
    </lineage>
</organism>
<evidence type="ECO:0000259" key="2">
    <source>
        <dbReference type="PROSITE" id="PS50093"/>
    </source>
</evidence>
<dbReference type="Pfam" id="PF18911">
    <property type="entry name" value="PKD_4"/>
    <property type="match status" value="1"/>
</dbReference>
<feature type="chain" id="PRO_5047147560" evidence="1">
    <location>
        <begin position="25"/>
        <end position="705"/>
    </location>
</feature>
<evidence type="ECO:0000313" key="4">
    <source>
        <dbReference type="Proteomes" id="UP001597073"/>
    </source>
</evidence>
<protein>
    <submittedName>
        <fullName evidence="3">Gliding motility-associated C-terminal domain-containing protein</fullName>
    </submittedName>
</protein>
<accession>A0ABW2ZF81</accession>
<comment type="caution">
    <text evidence="3">The sequence shown here is derived from an EMBL/GenBank/DDBJ whole genome shotgun (WGS) entry which is preliminary data.</text>
</comment>
<dbReference type="EMBL" id="JBHTIA010000003">
    <property type="protein sequence ID" value="MFD0764803.1"/>
    <property type="molecule type" value="Genomic_DNA"/>
</dbReference>
<dbReference type="Pfam" id="PF19081">
    <property type="entry name" value="Ig_7"/>
    <property type="match status" value="1"/>
</dbReference>
<dbReference type="Gene3D" id="2.60.40.10">
    <property type="entry name" value="Immunoglobulins"/>
    <property type="match status" value="1"/>
</dbReference>
<dbReference type="SUPFAM" id="SSF63829">
    <property type="entry name" value="Calcium-dependent phosphotriesterase"/>
    <property type="match status" value="1"/>
</dbReference>
<proteinExistence type="predicted"/>
<dbReference type="InterPro" id="IPR044023">
    <property type="entry name" value="Ig_7"/>
</dbReference>
<dbReference type="InterPro" id="IPR000601">
    <property type="entry name" value="PKD_dom"/>
</dbReference>
<evidence type="ECO:0000256" key="1">
    <source>
        <dbReference type="SAM" id="SignalP"/>
    </source>
</evidence>
<dbReference type="InterPro" id="IPR026341">
    <property type="entry name" value="T9SS_type_B"/>
</dbReference>
<dbReference type="InterPro" id="IPR035986">
    <property type="entry name" value="PKD_dom_sf"/>
</dbReference>
<dbReference type="InterPro" id="IPR013783">
    <property type="entry name" value="Ig-like_fold"/>
</dbReference>
<dbReference type="CDD" id="cd00146">
    <property type="entry name" value="PKD"/>
    <property type="match status" value="1"/>
</dbReference>
<feature type="domain" description="PKD" evidence="2">
    <location>
        <begin position="408"/>
        <end position="458"/>
    </location>
</feature>
<dbReference type="Proteomes" id="UP001597073">
    <property type="component" value="Unassembled WGS sequence"/>
</dbReference>
<sequence length="705" mass="75565">MHLFKAKPILVILSLWLYAFPVYAQNQNNNWYFGNFGGLDFNQLPVKAVTNGKLRTSEACGSISDIDGNLLFYTDGITVWDKQHNVMNNGTGLSGNVSSAQLVITPAPENDNIYYIFTAGVYGNEHLDYSIVDMTLNGGLGGVTVKNSRLLSQQSSEKMVAIKHGNGKDIWLIGHATGSDMFYAWPVTKNGVGAPVTSFAGTSYIGLPGANTIGIGVFKASPDGTMIATGGINQAGGFLELLNFNANTGIITTGAQKITGFASGVLPYGIEFSPNGQLLYLSEYNFFNPANLYQIKLPFATSNIATSSTKLATISKLGAVQIATNGKIYISESDIGSLHAINSPDLQGVGCNLQLNAINLNGSTTQLGLPAGNLSTFTGFEFRVTGVCASMPTQFKLRTSLSSLSNITWDFGDPASGVNNSSTQQDPVHQFSQAGTYNVKLSALAGGNPVSYNADVTILQTPVGVIHDVSEKVVLCNIGSAALSAHGATGSQTYNWYDADKILLIKNTSGNYQTEILDHSATFYVAIANTGCEGELKQIDVIYDKAVAVIHTTTTVVEQGATVILTANDAVKYEWSPAIYLSSTDTKSVSATPMSNITYTLKITNANGCTDETTIALKLKSDLVIPNTFTPNNDGINDTWVVKNLDIQDNTLQIFNRNGKMVFNARNYANTWNGTYNGKQLPAGVYYYIINLYNQFISGSVTILR</sequence>
<reference evidence="4" key="1">
    <citation type="journal article" date="2019" name="Int. J. Syst. Evol. Microbiol.">
        <title>The Global Catalogue of Microorganisms (GCM) 10K type strain sequencing project: providing services to taxonomists for standard genome sequencing and annotation.</title>
        <authorList>
            <consortium name="The Broad Institute Genomics Platform"/>
            <consortium name="The Broad Institute Genome Sequencing Center for Infectious Disease"/>
            <person name="Wu L."/>
            <person name="Ma J."/>
        </authorList>
    </citation>
    <scope>NUCLEOTIDE SEQUENCE [LARGE SCALE GENOMIC DNA]</scope>
    <source>
        <strain evidence="4">CCUG 60742</strain>
    </source>
</reference>
<keyword evidence="1" id="KW-0732">Signal</keyword>
<dbReference type="RefSeq" id="WP_377140831.1">
    <property type="nucleotide sequence ID" value="NZ_JBHTIA010000003.1"/>
</dbReference>